<name>A0A0W1AGE8_9GAMM</name>
<reference evidence="2 3" key="1">
    <citation type="submission" date="2015-11" db="EMBL/GenBank/DDBJ databases">
        <title>Genomic analysis of 38 Legionella species identifies large and diverse effector repertoires.</title>
        <authorList>
            <person name="Burstein D."/>
            <person name="Amaro F."/>
            <person name="Zusman T."/>
            <person name="Lifshitz Z."/>
            <person name="Cohen O."/>
            <person name="Gilbert J.A."/>
            <person name="Pupko T."/>
            <person name="Shuman H.A."/>
            <person name="Segal G."/>
        </authorList>
    </citation>
    <scope>NUCLEOTIDE SEQUENCE [LARGE SCALE GENOMIC DNA]</scope>
    <source>
        <strain evidence="2 3">ATCC 51914</strain>
    </source>
</reference>
<dbReference type="Proteomes" id="UP000054729">
    <property type="component" value="Unassembled WGS sequence"/>
</dbReference>
<keyword evidence="3" id="KW-1185">Reference proteome</keyword>
<keyword evidence="1" id="KW-0732">Signal</keyword>
<evidence type="ECO:0000313" key="3">
    <source>
        <dbReference type="Proteomes" id="UP000054729"/>
    </source>
</evidence>
<dbReference type="EMBL" id="LNZB01000031">
    <property type="protein sequence ID" value="KTD80453.1"/>
    <property type="molecule type" value="Genomic_DNA"/>
</dbReference>
<feature type="chain" id="PRO_5006919721" evidence="1">
    <location>
        <begin position="25"/>
        <end position="229"/>
    </location>
</feature>
<protein>
    <submittedName>
        <fullName evidence="2">Legionella vir region protein</fullName>
    </submittedName>
</protein>
<accession>A0A0W1AGE8</accession>
<dbReference type="STRING" id="66969.Lwal_1150"/>
<evidence type="ECO:0000256" key="1">
    <source>
        <dbReference type="SAM" id="SignalP"/>
    </source>
</evidence>
<gene>
    <name evidence="2" type="primary">lvrE_2</name>
    <name evidence="2" type="ORF">Lwal_1150</name>
</gene>
<comment type="caution">
    <text evidence="2">The sequence shown here is derived from an EMBL/GenBank/DDBJ whole genome shotgun (WGS) entry which is preliminary data.</text>
</comment>
<feature type="signal peptide" evidence="1">
    <location>
        <begin position="1"/>
        <end position="24"/>
    </location>
</feature>
<proteinExistence type="predicted"/>
<evidence type="ECO:0000313" key="2">
    <source>
        <dbReference type="EMBL" id="KTD80453.1"/>
    </source>
</evidence>
<organism evidence="2 3">
    <name type="scientific">Legionella waltersii</name>
    <dbReference type="NCBI Taxonomy" id="66969"/>
    <lineage>
        <taxon>Bacteria</taxon>
        <taxon>Pseudomonadati</taxon>
        <taxon>Pseudomonadota</taxon>
        <taxon>Gammaproteobacteria</taxon>
        <taxon>Legionellales</taxon>
        <taxon>Legionellaceae</taxon>
        <taxon>Legionella</taxon>
    </lineage>
</organism>
<dbReference type="PATRIC" id="fig|66969.6.peg.1262"/>
<dbReference type="RefSeq" id="WP_032831999.1">
    <property type="nucleotide sequence ID" value="NZ_CAAAIQ010000008.1"/>
</dbReference>
<sequence>MRKLCFKKMALTLSLASLPNLIHASPASKEYVDKQIHDSLEVVQVQLHQQNTKIEAELKELTHHIGETYQGGLVVWVDESGQHGLIAAKGSATYSAVQWRNGESGEKTTNARANGVFAGLSNTQLIISEQTIDDQEGQFAALVAHQFAVQDDGMAPCDKTHICYGNWYLPSLTELQLIQQNAYFQGISGRFWSSSEESISSAYLLDFSSGKAISMDKATEALVLPIHSF</sequence>
<dbReference type="AlphaFoldDB" id="A0A0W1AGE8"/>